<feature type="transmembrane region" description="Helical" evidence="1">
    <location>
        <begin position="51"/>
        <end position="71"/>
    </location>
</feature>
<evidence type="ECO:0000256" key="1">
    <source>
        <dbReference type="SAM" id="Phobius"/>
    </source>
</evidence>
<keyword evidence="3" id="KW-1185">Reference proteome</keyword>
<feature type="transmembrane region" description="Helical" evidence="1">
    <location>
        <begin position="101"/>
        <end position="121"/>
    </location>
</feature>
<keyword evidence="1" id="KW-1133">Transmembrane helix</keyword>
<sequence>MLILSSIAGIFGALLPYYLSRKHQLDAIKASALPSLAIGIIALIVEKSCNAPIAYELALVFYGASFVGMVNYRVLPQYFQVAICGFIFSILYLNASSFFNGFGGGLGTAAGITTIALYGLIKIPVLKRLVLKKDK</sequence>
<evidence type="ECO:0000313" key="3">
    <source>
        <dbReference type="Proteomes" id="UP001597357"/>
    </source>
</evidence>
<evidence type="ECO:0008006" key="4">
    <source>
        <dbReference type="Google" id="ProtNLM"/>
    </source>
</evidence>
<accession>A0ABW5SD30</accession>
<comment type="caution">
    <text evidence="2">The sequence shown here is derived from an EMBL/GenBank/DDBJ whole genome shotgun (WGS) entry which is preliminary data.</text>
</comment>
<protein>
    <recommendedName>
        <fullName evidence="4">DUF1097 domain-containing protein</fullName>
    </recommendedName>
</protein>
<dbReference type="Proteomes" id="UP001597357">
    <property type="component" value="Unassembled WGS sequence"/>
</dbReference>
<name>A0ABW5SD30_9FLAO</name>
<organism evidence="2 3">
    <name type="scientific">Mesonia sediminis</name>
    <dbReference type="NCBI Taxonomy" id="1703946"/>
    <lineage>
        <taxon>Bacteria</taxon>
        <taxon>Pseudomonadati</taxon>
        <taxon>Bacteroidota</taxon>
        <taxon>Flavobacteriia</taxon>
        <taxon>Flavobacteriales</taxon>
        <taxon>Flavobacteriaceae</taxon>
        <taxon>Mesonia</taxon>
    </lineage>
</organism>
<keyword evidence="1" id="KW-0812">Transmembrane</keyword>
<feature type="transmembrane region" description="Helical" evidence="1">
    <location>
        <begin position="78"/>
        <end position="95"/>
    </location>
</feature>
<dbReference type="EMBL" id="JBHULZ010000026">
    <property type="protein sequence ID" value="MFD2697736.1"/>
    <property type="molecule type" value="Genomic_DNA"/>
</dbReference>
<keyword evidence="1" id="KW-0472">Membrane</keyword>
<gene>
    <name evidence="2" type="ORF">ACFSQ0_07000</name>
</gene>
<evidence type="ECO:0000313" key="2">
    <source>
        <dbReference type="EMBL" id="MFD2697736.1"/>
    </source>
</evidence>
<reference evidence="3" key="1">
    <citation type="journal article" date="2019" name="Int. J. Syst. Evol. Microbiol.">
        <title>The Global Catalogue of Microorganisms (GCM) 10K type strain sequencing project: providing services to taxonomists for standard genome sequencing and annotation.</title>
        <authorList>
            <consortium name="The Broad Institute Genomics Platform"/>
            <consortium name="The Broad Institute Genome Sequencing Center for Infectious Disease"/>
            <person name="Wu L."/>
            <person name="Ma J."/>
        </authorList>
    </citation>
    <scope>NUCLEOTIDE SEQUENCE [LARGE SCALE GENOMIC DNA]</scope>
    <source>
        <strain evidence="3">KCTC 42255</strain>
    </source>
</reference>
<dbReference type="RefSeq" id="WP_379046131.1">
    <property type="nucleotide sequence ID" value="NZ_JBHULZ010000026.1"/>
</dbReference>
<proteinExistence type="predicted"/>